<gene>
    <name evidence="3" type="ORF">GCM10010468_56330</name>
</gene>
<dbReference type="Gene3D" id="2.60.40.380">
    <property type="entry name" value="Purple acid phosphatase-like, N-terminal"/>
    <property type="match status" value="1"/>
</dbReference>
<dbReference type="InterPro" id="IPR052900">
    <property type="entry name" value="Phospholipid_Metab_Enz"/>
</dbReference>
<dbReference type="InterPro" id="IPR038607">
    <property type="entry name" value="PhoD-like_sf"/>
</dbReference>
<dbReference type="Pfam" id="PF09423">
    <property type="entry name" value="PhoD"/>
    <property type="match status" value="1"/>
</dbReference>
<keyword evidence="4" id="KW-1185">Reference proteome</keyword>
<feature type="domain" description="Phospholipase D N-terminal" evidence="2">
    <location>
        <begin position="40"/>
        <end position="127"/>
    </location>
</feature>
<dbReference type="SUPFAM" id="SSF56300">
    <property type="entry name" value="Metallo-dependent phosphatases"/>
    <property type="match status" value="1"/>
</dbReference>
<dbReference type="InterPro" id="IPR006311">
    <property type="entry name" value="TAT_signal"/>
</dbReference>
<evidence type="ECO:0000259" key="2">
    <source>
        <dbReference type="Pfam" id="PF16655"/>
    </source>
</evidence>
<dbReference type="Pfam" id="PF16655">
    <property type="entry name" value="PhoD_N"/>
    <property type="match status" value="1"/>
</dbReference>
<dbReference type="PROSITE" id="PS51318">
    <property type="entry name" value="TAT"/>
    <property type="match status" value="1"/>
</dbReference>
<dbReference type="EMBL" id="BAAAUV010000017">
    <property type="protein sequence ID" value="GAA3227483.1"/>
    <property type="molecule type" value="Genomic_DNA"/>
</dbReference>
<proteinExistence type="predicted"/>
<dbReference type="Gene3D" id="3.60.21.70">
    <property type="entry name" value="PhoD-like phosphatase"/>
    <property type="match status" value="1"/>
</dbReference>
<evidence type="ECO:0000259" key="1">
    <source>
        <dbReference type="Pfam" id="PF09423"/>
    </source>
</evidence>
<dbReference type="InterPro" id="IPR032093">
    <property type="entry name" value="PhoD_N"/>
</dbReference>
<evidence type="ECO:0000313" key="3">
    <source>
        <dbReference type="EMBL" id="GAA3227483.1"/>
    </source>
</evidence>
<dbReference type="PANTHER" id="PTHR43606">
    <property type="entry name" value="PHOSPHATASE, PUTATIVE (AFU_ORTHOLOGUE AFUA_6G08710)-RELATED"/>
    <property type="match status" value="1"/>
</dbReference>
<name>A0ABP6QGG3_9ACTN</name>
<accession>A0ABP6QGG3</accession>
<feature type="domain" description="PhoD-like phosphatase metallophosphatase" evidence="1">
    <location>
        <begin position="143"/>
        <end position="485"/>
    </location>
</feature>
<dbReference type="PANTHER" id="PTHR43606:SF1">
    <property type="entry name" value="PHOD-LIKE PHOSPHATASE METALLOPHOSPHATASE DOMAIN-CONTAINING PROTEIN"/>
    <property type="match status" value="1"/>
</dbReference>
<organism evidence="3 4">
    <name type="scientific">Actinocorallia longicatena</name>
    <dbReference type="NCBI Taxonomy" id="111803"/>
    <lineage>
        <taxon>Bacteria</taxon>
        <taxon>Bacillati</taxon>
        <taxon>Actinomycetota</taxon>
        <taxon>Actinomycetes</taxon>
        <taxon>Streptosporangiales</taxon>
        <taxon>Thermomonosporaceae</taxon>
        <taxon>Actinocorallia</taxon>
    </lineage>
</organism>
<protein>
    <submittedName>
        <fullName evidence="3">Alkaline phosphatase D family protein</fullName>
    </submittedName>
</protein>
<sequence length="502" mass="54555">MAIDRRGFLRTGLIAGGAAGLALKGGAPAFGLDRPALTSGVQTGDVADGQAIVWARADRPAHLYVDYGTRPDLLDARTVRGPLLTPDSDLTGKVRLRGLADGEEIHYRVRLDDGRAVSVPELGSFRTPPKAGQDVRFVWGGDLAGQGWGINESFGGFKIFNAMGALNPDFFLCSGDIVYSDGPLSPTVALPDGSTWTNLMTAEKSKVAETLAEYRGQFRYNLLDGPLKAFNARVPMVYQWDDHEVRNNWYPGQIIDDARYTEKRVDVLVARARQAALEYTPVDPRTPTLHRKISHGPLVDVFVLDMRTHKNPNTTDRETTGPGLLGPEQTAWLKKELRRSKATWKIIANDLPLGLIVPDGAGQEGVAQGDGGLPLGREREFADVLRQASRDAVTGIVFLTADVHYTAAHYYDPAKASFREFTPFWEFVAGPLNAGTFGPNTLDATFGPELKFIRTGPRANASPAENAQFFGSVAVSAETRALTVQLIDLHGTVLYTQELAAP</sequence>
<dbReference type="InterPro" id="IPR018946">
    <property type="entry name" value="PhoD-like_MPP"/>
</dbReference>
<evidence type="ECO:0000313" key="4">
    <source>
        <dbReference type="Proteomes" id="UP001501237"/>
    </source>
</evidence>
<dbReference type="Proteomes" id="UP001501237">
    <property type="component" value="Unassembled WGS sequence"/>
</dbReference>
<dbReference type="RefSeq" id="WP_344834129.1">
    <property type="nucleotide sequence ID" value="NZ_BAAAUV010000017.1"/>
</dbReference>
<comment type="caution">
    <text evidence="3">The sequence shown here is derived from an EMBL/GenBank/DDBJ whole genome shotgun (WGS) entry which is preliminary data.</text>
</comment>
<reference evidence="4" key="1">
    <citation type="journal article" date="2019" name="Int. J. Syst. Evol. Microbiol.">
        <title>The Global Catalogue of Microorganisms (GCM) 10K type strain sequencing project: providing services to taxonomists for standard genome sequencing and annotation.</title>
        <authorList>
            <consortium name="The Broad Institute Genomics Platform"/>
            <consortium name="The Broad Institute Genome Sequencing Center for Infectious Disease"/>
            <person name="Wu L."/>
            <person name="Ma J."/>
        </authorList>
    </citation>
    <scope>NUCLEOTIDE SEQUENCE [LARGE SCALE GENOMIC DNA]</scope>
    <source>
        <strain evidence="4">JCM 9377</strain>
    </source>
</reference>
<dbReference type="InterPro" id="IPR029052">
    <property type="entry name" value="Metallo-depent_PP-like"/>
</dbReference>